<dbReference type="PROSITE" id="PS51184">
    <property type="entry name" value="JMJC"/>
    <property type="match status" value="1"/>
</dbReference>
<dbReference type="GO" id="GO:0046872">
    <property type="term" value="F:metal ion binding"/>
    <property type="evidence" value="ECO:0007669"/>
    <property type="project" value="UniProtKB-KW"/>
</dbReference>
<evidence type="ECO:0000256" key="2">
    <source>
        <dbReference type="ARBA" id="ARBA00022723"/>
    </source>
</evidence>
<dbReference type="InterPro" id="IPR003347">
    <property type="entry name" value="JmjC_dom"/>
</dbReference>
<feature type="domain" description="JmjC" evidence="4">
    <location>
        <begin position="65"/>
        <end position="209"/>
    </location>
</feature>
<evidence type="ECO:0000256" key="1">
    <source>
        <dbReference type="ARBA" id="ARBA00001954"/>
    </source>
</evidence>
<name>A0A0B5F084_STRA4</name>
<dbReference type="Gene3D" id="2.60.120.650">
    <property type="entry name" value="Cupin"/>
    <property type="match status" value="1"/>
</dbReference>
<keyword evidence="2" id="KW-0479">Metal-binding</keyword>
<dbReference type="PANTHER" id="PTHR13096:SF8">
    <property type="entry name" value="RIBOSOMAL OXYGENASE 1"/>
    <property type="match status" value="1"/>
</dbReference>
<keyword evidence="6" id="KW-1185">Reference proteome</keyword>
<dbReference type="Pfam" id="PF08007">
    <property type="entry name" value="JmjC_2"/>
    <property type="match status" value="1"/>
</dbReference>
<organism evidence="5 6">
    <name type="scientific">Streptomyces albus (strain ATCC 21838 / DSM 41398 / FERM P-419 / JCM 4703 / NBRC 107858)</name>
    <dbReference type="NCBI Taxonomy" id="1081613"/>
    <lineage>
        <taxon>Bacteria</taxon>
        <taxon>Bacillati</taxon>
        <taxon>Actinomycetota</taxon>
        <taxon>Actinomycetes</taxon>
        <taxon>Kitasatosporales</taxon>
        <taxon>Streptomycetaceae</taxon>
        <taxon>Streptomyces</taxon>
    </lineage>
</organism>
<protein>
    <submittedName>
        <fullName evidence="5">VldL</fullName>
    </submittedName>
</protein>
<evidence type="ECO:0000259" key="4">
    <source>
        <dbReference type="PROSITE" id="PS51184"/>
    </source>
</evidence>
<comment type="cofactor">
    <cofactor evidence="1">
        <name>Fe(2+)</name>
        <dbReference type="ChEBI" id="CHEBI:29033"/>
    </cofactor>
</comment>
<dbReference type="KEGG" id="sals:SLNWT_7113"/>
<evidence type="ECO:0000256" key="3">
    <source>
        <dbReference type="ARBA" id="ARBA00023004"/>
    </source>
</evidence>
<dbReference type="Proteomes" id="UP000031523">
    <property type="component" value="Chromosome"/>
</dbReference>
<evidence type="ECO:0000313" key="5">
    <source>
        <dbReference type="EMBL" id="AJE87489.1"/>
    </source>
</evidence>
<proteinExistence type="predicted"/>
<sequence>MEFERDKFDPEVFFAEHWRKKPLYVQGGAADFLRRSWTPQDFGAALRAAREADHTVLEREGEVAFVEKVSLFDADLAERAEEFGRFFGVPETWFDSVATYSPSGIGDHFDHSDNFVLQQEGVKEWSLASPSHLPKTEIARRMMNLPGVGGYDLPTHDRAEFVLEPGDLLYIPLLWLHSGVSRASSLSLSLVFPAVSLYSAVVPLLGQVLRGRALGHQPLPAFHSGLSDDERRRAVEAVRTATAALIGRMADEEIVDAVHELQKQWLLPQP</sequence>
<dbReference type="SUPFAM" id="SSF51197">
    <property type="entry name" value="Clavaminate synthase-like"/>
    <property type="match status" value="1"/>
</dbReference>
<dbReference type="AlphaFoldDB" id="A0A0B5F084"/>
<keyword evidence="3" id="KW-0408">Iron</keyword>
<gene>
    <name evidence="5" type="ORF">SLNWT_7113</name>
</gene>
<dbReference type="EMBL" id="CP010519">
    <property type="protein sequence ID" value="AJE87489.1"/>
    <property type="molecule type" value="Genomic_DNA"/>
</dbReference>
<reference evidence="5 6" key="1">
    <citation type="submission" date="2015-01" db="EMBL/GenBank/DDBJ databases">
        <title>Enhanced salinomycin production by adjusting the supply of polyketide extender units in Streptomyce albus DSM 41398.</title>
        <authorList>
            <person name="Lu C."/>
        </authorList>
    </citation>
    <scope>NUCLEOTIDE SEQUENCE [LARGE SCALE GENOMIC DNA]</scope>
    <source>
        <strain evidence="6">ATCC 21838 / DSM 41398 / FERM P-419 / JCM 4703 / NBRC 107858</strain>
    </source>
</reference>
<accession>A0A0B5F084</accession>
<dbReference type="PANTHER" id="PTHR13096">
    <property type="entry name" value="MINA53 MYC INDUCED NUCLEAR ANTIGEN"/>
    <property type="match status" value="1"/>
</dbReference>
<evidence type="ECO:0000313" key="6">
    <source>
        <dbReference type="Proteomes" id="UP000031523"/>
    </source>
</evidence>
<dbReference type="InterPro" id="IPR039994">
    <property type="entry name" value="NO66-like"/>
</dbReference>